<dbReference type="InterPro" id="IPR035706">
    <property type="entry name" value="AAA_9"/>
</dbReference>
<dbReference type="GO" id="GO:0005930">
    <property type="term" value="C:axoneme"/>
    <property type="evidence" value="ECO:0007669"/>
    <property type="project" value="UniProtKB-SubCell"/>
</dbReference>
<gene>
    <name evidence="23" type="primary">LOC113394531</name>
</gene>
<dbReference type="PANTHER" id="PTHR22878:SF70">
    <property type="entry name" value="DYNEIN HEAVY CHAIN 2, AXONEMAL"/>
    <property type="match status" value="1"/>
</dbReference>
<dbReference type="InterPro" id="IPR041228">
    <property type="entry name" value="Dynein_C"/>
</dbReference>
<feature type="domain" description="Dynein heavy chain hydrolytic ATP-binding dynein motor region" evidence="14">
    <location>
        <begin position="1218"/>
        <end position="1544"/>
    </location>
</feature>
<evidence type="ECO:0000259" key="12">
    <source>
        <dbReference type="Pfam" id="PF03028"/>
    </source>
</evidence>
<evidence type="ECO:0000256" key="4">
    <source>
        <dbReference type="ARBA" id="ARBA00022701"/>
    </source>
</evidence>
<keyword evidence="3" id="KW-0963">Cytoplasm</keyword>
<dbReference type="GO" id="GO:0030286">
    <property type="term" value="C:dynein complex"/>
    <property type="evidence" value="ECO:0007669"/>
    <property type="project" value="UniProtKB-KW"/>
</dbReference>
<evidence type="ECO:0000259" key="18">
    <source>
        <dbReference type="Pfam" id="PF17852"/>
    </source>
</evidence>
<evidence type="ECO:0000256" key="11">
    <source>
        <dbReference type="SAM" id="Coils"/>
    </source>
</evidence>
<dbReference type="GO" id="GO:0045505">
    <property type="term" value="F:dynein intermediate chain binding"/>
    <property type="evidence" value="ECO:0007669"/>
    <property type="project" value="InterPro"/>
</dbReference>
<dbReference type="InterPro" id="IPR042222">
    <property type="entry name" value="Dynein_2_N"/>
</dbReference>
<evidence type="ECO:0000259" key="19">
    <source>
        <dbReference type="Pfam" id="PF18198"/>
    </source>
</evidence>
<dbReference type="Gene3D" id="3.40.50.300">
    <property type="entry name" value="P-loop containing nucleotide triphosphate hydrolases"/>
    <property type="match status" value="5"/>
</dbReference>
<dbReference type="Pfam" id="PF22597">
    <property type="entry name" value="DYN_lid"/>
    <property type="match status" value="1"/>
</dbReference>
<dbReference type="InterPro" id="IPR043157">
    <property type="entry name" value="Dynein_AAA1S"/>
</dbReference>
<keyword evidence="7" id="KW-0243">Dynein</keyword>
<dbReference type="Gene3D" id="1.20.920.20">
    <property type="match status" value="1"/>
</dbReference>
<dbReference type="GO" id="GO:0003341">
    <property type="term" value="P:cilium movement"/>
    <property type="evidence" value="ECO:0007669"/>
    <property type="project" value="UniProtKB-ARBA"/>
</dbReference>
<dbReference type="Pfam" id="PF17852">
    <property type="entry name" value="Dynein_AAA_lid"/>
    <property type="match status" value="1"/>
</dbReference>
<dbReference type="Gene3D" id="6.10.140.1060">
    <property type="match status" value="1"/>
</dbReference>
<dbReference type="Gene3D" id="1.10.8.1220">
    <property type="match status" value="1"/>
</dbReference>
<keyword evidence="4" id="KW-0493">Microtubule</keyword>
<protein>
    <submittedName>
        <fullName evidence="23">Dynein axonemal heavy chain 12</fullName>
    </submittedName>
</protein>
<evidence type="ECO:0000259" key="13">
    <source>
        <dbReference type="Pfam" id="PF08393"/>
    </source>
</evidence>
<dbReference type="GO" id="GO:0051959">
    <property type="term" value="F:dynein light intermediate chain binding"/>
    <property type="evidence" value="ECO:0007669"/>
    <property type="project" value="InterPro"/>
</dbReference>
<dbReference type="Gene3D" id="1.20.58.1120">
    <property type="match status" value="1"/>
</dbReference>
<keyword evidence="8 11" id="KW-0175">Coiled coil</keyword>
<dbReference type="Gene3D" id="1.10.8.720">
    <property type="entry name" value="Region D6 of dynein motor"/>
    <property type="match status" value="1"/>
</dbReference>
<dbReference type="Pfam" id="PF12774">
    <property type="entry name" value="AAA_6"/>
    <property type="match status" value="1"/>
</dbReference>
<feature type="domain" description="Dynein heavy chain C-terminal" evidence="20">
    <location>
        <begin position="3645"/>
        <end position="3929"/>
    </location>
</feature>
<dbReference type="Gene3D" id="1.20.1270.280">
    <property type="match status" value="1"/>
</dbReference>
<dbReference type="InterPro" id="IPR035699">
    <property type="entry name" value="AAA_6"/>
</dbReference>
<dbReference type="Gene3D" id="1.20.920.30">
    <property type="match status" value="1"/>
</dbReference>
<dbReference type="InterPro" id="IPR027417">
    <property type="entry name" value="P-loop_NTPase"/>
</dbReference>
<sequence length="3933" mass="450470">MEESELRKLLQTKNGCRIPVMLPIPDVNKVSKLPFTPLPPYNRIKEKKEKFRQILEEKAVGRKITVARIPNERYELDNLEISQERHINVLRECAQNIQPPPMLKSWERKICDLIPLKLRNAYPAIMEELLSESKDEWNRNLHDLAVKTVIRDVPGIPRKKYEEPYFKFNGVTPNYNKMIKFRKKLKSGSLLLHPFIRLILESSEKIFPEFIIDLSKYRAKGPLDVNDFQVKIMEEIKRADYLVSSTWYSVLVNWLKNPRCLRGMQPKKIPEFVKCATKMISMQIQELMRRSINAIIESLKDSDSAPLLNLDLDFNGEFQYDPSLDEMYNVYHSIINAISNIAQRLMPIEQYIKIPYHHDALPVQYNAWLQNNGHERLQVQLNIVFNTLNVYLAKLRVNYHMLYGDEAKLKLFKFIEEAKEFEDSQKKIIYFQGINSDITAIIENEYFNCAVVCQRRMIFGLKEKATEFINDIIAGIVKTHIDENNSICKEFEIIASKALKEPENAAELVEQGIYILHAKTVLVEQLKERILRQINIISNLLEMTSLSSEHVASNTRTVNWITDIKPIFEKNAASYETFKAEMEDNLLSKIAYLNKEVLEITPYLELLDNMDDINHTLEYLEYLRKLVHRLEGCDNLVSWINNEETTFKFPLSNYAELEELKDFIKPFHCLVYLVHKWKRSYYTWMDGPFEYLDHEQIEQDHDYYYKEFLKLSKAYKAKIKQQISEGVEKRFQGLVDDPDINNLPAPMKLCAQAIAEIKDWRPNVQMAHIMCNPALVQRHWDEMSNIAGFDLTPNAGTSLRKIINFNLWEDIDQYEIVSVAATKELALITNLNKMMAEWVDICFKTSPYKDTGIYILTGLDDIQSVLDDHIVKTIGMRGSAFVKPFESQVRAWYDKITRVNSTIDEWGKVQSQWLYLLPIFSSKDIVAQMQEEGVMFVEVNNIYRRYMGSVDKDPHVLEIAGGAGVLESFKIASNLLEKINDGINNYLEKKRLFFPRFFFLSNDEMLEILSETKNPLKVQPHLKKCFEGINRLVFDSEYNISAMISMEGEQIEFLETISVAAARGSVEKWLIQVEDQMLKAVKSETELSYYDYVNMSRVDWILCWEGMVVLAISQIYWAIDVHESLNTHKLSELQEFHKTLTKQLNETVAVIRRTDLSKLSSITVKALIVIDVHAKDVIQELIEKNVTEVTDFQWLAQLRYYWEEERVFVKIINAVVNYAYEYLGNSDRLVITPLTDRCYRTLIGAYYLHLNGAPEGPAGTGKTETTKDLAKALAVQCVVFNCSDGLDYKAMGKFFKGLASCGAWVCFDEFNRIEVEVLSVIAQQILCIVQAVRQHLETFDFEGTILNLNPACYVCITMNPGYAGRSELPDNLKVLFRTVAMMVPDYAMIGEISLYSFGFIDARSLSVKIVTTYRLCSEQLSSQNHYDYGMRAVKTVLSAAGNLKRSFPNESESVLLLRSITDVNLPKFLSFDVPLFEGIISDLFPGITLPKPDYENFLNACDVVCEKNNLQPIECFLLKVIQTYEMMIVRHGFMLVGDPFSGKSMTLQVLSEALTFMADKNQLGGCECTYKVLNPKAVTMGQLYGAFDPISYEWTDGIVATMFRDFASEDTPVRKWIVFDGPVDAVWIENMNTVLDDNKKLCLTSGEVMAMSNVMSMIFEVMDLAQASPATVSRCGMIYMESSSFGFEPFFKSWLKTLNPVWLEENEEYIFNMCSWLFDPLVYFVRKQCIQLVTAGDVNLIISTLRLIEMLMDNAVEGEEDTKYTRTWFLASFMTALVWGIGGILNTDSRERFDEFLKPYFKGENGIPPEIDRIDISIPGEGMIIDHFYMYKGKGCWKPWPDAVKAVQVKEQINLLQTIIPTLETEKYLFLLKLHTKFSKPLLLIGPTGTGKSFYVQNFLMSNVDLEKFTPGFITFTTTTSANQTQDLVLSKLVKRRKNNYGPTKGKQAIIFIDDMNMPAKEVYGAQPAIELLRLYFDQKHWYDLKTTEKLFIYDTFFYGAIGPVGGSRQLIYPRMLRHYNIYSINEFSKESMTKIFISLLQLGWRRNGFGQDTQPVIVNIIAATMNIYDQATEGLRPTPAKSHYIFNLRDFSRVIQGCALLRRESAENKKTFTRVWVHEILRVFYDRLVDQSDRLWFFNLLRKSTQDFMRDTFDSALDTYQNDKGEVTQDNLKKMMFGCYMDTDSVEGERKYEEIPSKEVFLNIAISMLAEYNTMHKAKMTIVLFDYALEHLSKICRLLSMPSGSALLVGVGGSGRQSLTRLASTILGQQVFQPEITKSYSVKDWRDDIKLVLRESGGLNKDTTFLFTENQIKEEVFIQNLDSLLNSGEVPNLYGLDEIQEILELVRLAAQGGNRNLDISPLQILSFFIGRCKAKLHVVLCFSPIGSSFRTRLRLYPSLVNCCTIDWFDSWPEDALEMVAHYYMVKVNVPDKVKTAAVVACKQFHVDSRIVSNDFYNQFGRKTYITSASYLNLIKSFTILTNKKQRELRAAKLRYTNGLDKLGQAAEAVAIMQHDLNALKPQLIVMAAKSAKMMEEIAVETASADKAAAQVREDQKVANVQAAAAQELKKDCEADLALALPILEDAIAALNTLKPADITIVKSMKNPPATVKLVMAAVCVMKGIPPDKIPDPDNPGKKMFDYWGPSKRILGDMGFLDSLKNFDKDNIPIATMQKIRKEYLSHKDFKPHIIAKASTAAEGLCKWIIAMDMYDAVAKVVAPKKAKLEAAEREFSETMAILEEKKATVARLEAKLAELNEALEEANIKKKALEDEVQLCVDKLCRAEKLIGGLGGERVRWTLAAENLQRLYDNLAGDILVSCGIIAYLAPYTLPVRNSVLGKWRDLIIKLEMPHSEQFIFKDILGTDIKIQNWCIAGLPWDSFSIDNAVIQDNSLKWSLLVDPQGQANKWIKTMEKSNDLQVMKFTDSNYMKVIETCLEYGKPALIDCILEDVEAPLDPVLLKLTYTQGGKEFIALGENIIEYHPHFRLYMTTKLRNPHYLPEVFNKVTLINFALTKDGLEDQLLGIVVAKERPDLQEKREKLIVQGAANRAALKQVEDDILRTLQESKGDILEDETAIEVLDSSKILAIDIMKKQEASVETEIIIEKFRLGYRPIASHSAVLYYCVTELPNVDPMYQYSLTWFINLYIISIENANKSKDLEKRLKFLKETFTYNLYSNVCRSLFDKDKLMFSFIMCSKMMLSTGEMDHDEYIFLITGGIAVENLLKKPVDWLPDKGWDEICRLNDLPLFKAFKDSFVHTKSKWKEVYDDLEPHRKSFPGGWDEKLTNFQKLLIVRVLRPDKLTFAISDFVEKQMGQKYITPPPFDIGKSFGDSNCLAPLIFILSPGSDPMGALIKYCDKMGYSHRFNSISLGQGQGPIAKAMIEKAQLEGGWVCLQNCHLAVSWLPVLEKIVEGFDLTNTDLSFRLWLTSYPSDKFPQSVLQVGVKMTNEPPTGLQHNLNRSYLSEPLKEPEFFEGCPGKDKPFSKLLYGISFFHAVVQERKKFGPLGWNIQYGFNDSDFHISVMQLQMFLNQYEEIQYVAIKYLTGECNYGGRVTDDWDRRLIVTILDNYVNSGVVNEPNYLFCDLGSQYGLPRRCEYQDYLKHIETVPVNPPPEVFGLHMNAGITRDYSISVALTTALVLVEGTTSGGEGGNIEIILTQMASEILSKLPLPFDIELSQKRYPVDYSESMNTVLIQEMQRFNKLLNEIRSSLIDLQKAVKGVIVMSPALDLQSNAMLLGKIPDNWSKVSYPSLKPLPSYVADFIERLAMLENWFQNGKPPTFWLSGFFFTQAFLTGSIQNYARSKKIPIDLLVFDFQVLHVDYEKVPPEYGVNVNGFFMDGARWDRQTYSIGEQYPKVLNDTMPAVWLYPKLKKDFEENSRYKCPLYKTLERKGVLATTGHSSNFVLAFYLPSDKPTAHWIKRSVALILQLDN</sequence>
<feature type="domain" description="Dynein heavy chain AAA lid" evidence="19">
    <location>
        <begin position="3483"/>
        <end position="3623"/>
    </location>
</feature>
<organism evidence="22 23">
    <name type="scientific">Vanessa tameamea</name>
    <name type="common">Kamehameha butterfly</name>
    <dbReference type="NCBI Taxonomy" id="334116"/>
    <lineage>
        <taxon>Eukaryota</taxon>
        <taxon>Metazoa</taxon>
        <taxon>Ecdysozoa</taxon>
        <taxon>Arthropoda</taxon>
        <taxon>Hexapoda</taxon>
        <taxon>Insecta</taxon>
        <taxon>Pterygota</taxon>
        <taxon>Neoptera</taxon>
        <taxon>Endopterygota</taxon>
        <taxon>Lepidoptera</taxon>
        <taxon>Glossata</taxon>
        <taxon>Ditrysia</taxon>
        <taxon>Papilionoidea</taxon>
        <taxon>Nymphalidae</taxon>
        <taxon>Nymphalinae</taxon>
        <taxon>Vanessa</taxon>
    </lineage>
</organism>
<evidence type="ECO:0000256" key="2">
    <source>
        <dbReference type="ARBA" id="ARBA00008887"/>
    </source>
</evidence>
<feature type="coiled-coil region" evidence="11">
    <location>
        <begin position="2722"/>
        <end position="2780"/>
    </location>
</feature>
<dbReference type="Gene3D" id="1.20.140.100">
    <property type="entry name" value="Dynein heavy chain, N-terminal domain 2"/>
    <property type="match status" value="1"/>
</dbReference>
<proteinExistence type="inferred from homology"/>
<feature type="domain" description="Dynein 2 heavy chain 1 cytoplasmic ATPase lid" evidence="21">
    <location>
        <begin position="2059"/>
        <end position="2135"/>
    </location>
</feature>
<name>A0A8B8HT96_VANTA</name>
<dbReference type="OMA" id="CIEWQRY"/>
<dbReference type="Pfam" id="PF12775">
    <property type="entry name" value="AAA_7"/>
    <property type="match status" value="1"/>
</dbReference>
<dbReference type="InterPro" id="IPR041658">
    <property type="entry name" value="AAA_lid_11"/>
</dbReference>
<evidence type="ECO:0000259" key="16">
    <source>
        <dbReference type="Pfam" id="PF12780"/>
    </source>
</evidence>
<evidence type="ECO:0000256" key="6">
    <source>
        <dbReference type="ARBA" id="ARBA00022840"/>
    </source>
</evidence>
<dbReference type="InterPro" id="IPR042228">
    <property type="entry name" value="Dynein_linker_3"/>
</dbReference>
<evidence type="ECO:0000259" key="20">
    <source>
        <dbReference type="Pfam" id="PF18199"/>
    </source>
</evidence>
<evidence type="ECO:0000313" key="22">
    <source>
        <dbReference type="Proteomes" id="UP001652626"/>
    </source>
</evidence>
<evidence type="ECO:0000259" key="14">
    <source>
        <dbReference type="Pfam" id="PF12774"/>
    </source>
</evidence>
<dbReference type="InterPro" id="IPR013602">
    <property type="entry name" value="Dynein_heavy_linker"/>
</dbReference>
<dbReference type="Pfam" id="PF18199">
    <property type="entry name" value="Dynein_C"/>
    <property type="match status" value="1"/>
</dbReference>
<evidence type="ECO:0000256" key="8">
    <source>
        <dbReference type="ARBA" id="ARBA00023054"/>
    </source>
</evidence>
<keyword evidence="5" id="KW-0547">Nucleotide-binding</keyword>
<evidence type="ECO:0000259" key="21">
    <source>
        <dbReference type="Pfam" id="PF22597"/>
    </source>
</evidence>
<dbReference type="InterPro" id="IPR024743">
    <property type="entry name" value="Dynein_HC_stalk"/>
</dbReference>
<feature type="domain" description="Dynein heavy chain region D6 P-loop" evidence="12">
    <location>
        <begin position="3334"/>
        <end position="3447"/>
    </location>
</feature>
<dbReference type="GO" id="GO:0008569">
    <property type="term" value="F:minus-end-directed microtubule motor activity"/>
    <property type="evidence" value="ECO:0007669"/>
    <property type="project" value="InterPro"/>
</dbReference>
<reference evidence="23" key="1">
    <citation type="submission" date="2025-08" db="UniProtKB">
        <authorList>
            <consortium name="RefSeq"/>
        </authorList>
    </citation>
    <scope>IDENTIFICATION</scope>
    <source>
        <tissue evidence="23">Whole body</tissue>
    </source>
</reference>
<dbReference type="InterPro" id="IPR024317">
    <property type="entry name" value="Dynein_heavy_chain_D4_dom"/>
</dbReference>
<dbReference type="GO" id="GO:0005874">
    <property type="term" value="C:microtubule"/>
    <property type="evidence" value="ECO:0007669"/>
    <property type="project" value="UniProtKB-KW"/>
</dbReference>
<dbReference type="InterPro" id="IPR043160">
    <property type="entry name" value="Dynein_C_barrel"/>
</dbReference>
<evidence type="ECO:0000259" key="17">
    <source>
        <dbReference type="Pfam" id="PF12781"/>
    </source>
</evidence>
<dbReference type="OrthoDB" id="10251809at2759"/>
<feature type="domain" description="Dynein heavy chain AAA 5 extension" evidence="18">
    <location>
        <begin position="1712"/>
        <end position="1841"/>
    </location>
</feature>
<dbReference type="GO" id="GO:0005524">
    <property type="term" value="F:ATP binding"/>
    <property type="evidence" value="ECO:0007669"/>
    <property type="project" value="UniProtKB-KW"/>
</dbReference>
<dbReference type="GeneID" id="113394531"/>
<dbReference type="SUPFAM" id="SSF52540">
    <property type="entry name" value="P-loop containing nucleoside triphosphate hydrolases"/>
    <property type="match status" value="4"/>
</dbReference>
<dbReference type="PANTHER" id="PTHR22878">
    <property type="entry name" value="DYNEIN HEAVY CHAIN 6, AXONEMAL-LIKE-RELATED"/>
    <property type="match status" value="1"/>
</dbReference>
<dbReference type="InterPro" id="IPR042219">
    <property type="entry name" value="AAA_lid_11_sf"/>
</dbReference>
<dbReference type="Pfam" id="PF12781">
    <property type="entry name" value="AAA_9"/>
    <property type="match status" value="1"/>
</dbReference>
<dbReference type="Gene3D" id="1.10.8.710">
    <property type="match status" value="1"/>
</dbReference>
<feature type="domain" description="Dynein heavy chain ATP-binding dynein motor region" evidence="17">
    <location>
        <begin position="2869"/>
        <end position="3090"/>
    </location>
</feature>
<evidence type="ECO:0000256" key="7">
    <source>
        <dbReference type="ARBA" id="ARBA00023017"/>
    </source>
</evidence>
<dbReference type="Proteomes" id="UP001652626">
    <property type="component" value="Chromosome 4"/>
</dbReference>
<dbReference type="InterPro" id="IPR054354">
    <property type="entry name" value="DYNC2H1-like_lid"/>
</dbReference>
<dbReference type="Gene3D" id="3.10.490.20">
    <property type="match status" value="1"/>
</dbReference>
<evidence type="ECO:0000256" key="9">
    <source>
        <dbReference type="ARBA" id="ARBA00023175"/>
    </source>
</evidence>
<accession>A0A8B8HT96</accession>
<evidence type="ECO:0000259" key="15">
    <source>
        <dbReference type="Pfam" id="PF12777"/>
    </source>
</evidence>
<dbReference type="Pfam" id="PF18198">
    <property type="entry name" value="AAA_lid_11"/>
    <property type="match status" value="1"/>
</dbReference>
<keyword evidence="10" id="KW-0206">Cytoskeleton</keyword>
<dbReference type="Pfam" id="PF03028">
    <property type="entry name" value="Dynein_heavy"/>
    <property type="match status" value="1"/>
</dbReference>
<comment type="similarity">
    <text evidence="2">Belongs to the dynein heavy chain family.</text>
</comment>
<keyword evidence="6" id="KW-0067">ATP-binding</keyword>
<dbReference type="InterPro" id="IPR041466">
    <property type="entry name" value="Dynein_AAA5_ext"/>
</dbReference>
<evidence type="ECO:0000256" key="10">
    <source>
        <dbReference type="ARBA" id="ARBA00023212"/>
    </source>
</evidence>
<comment type="subcellular location">
    <subcellularLocation>
        <location evidence="1">Cytoplasm</location>
        <location evidence="1">Cytoskeleton</location>
    </subcellularLocation>
</comment>
<feature type="domain" description="Dynein heavy chain linker" evidence="13">
    <location>
        <begin position="657"/>
        <end position="1086"/>
    </location>
</feature>
<dbReference type="RefSeq" id="XP_026487662.2">
    <property type="nucleotide sequence ID" value="XM_026631877.2"/>
</dbReference>
<dbReference type="Pfam" id="PF12780">
    <property type="entry name" value="AAA_8"/>
    <property type="match status" value="1"/>
</dbReference>
<dbReference type="Gene3D" id="3.20.180.20">
    <property type="entry name" value="Dynein heavy chain, N-terminal domain 2"/>
    <property type="match status" value="1"/>
</dbReference>
<dbReference type="Pfam" id="PF08393">
    <property type="entry name" value="DHC_N2"/>
    <property type="match status" value="1"/>
</dbReference>
<evidence type="ECO:0000256" key="5">
    <source>
        <dbReference type="ARBA" id="ARBA00022741"/>
    </source>
</evidence>
<dbReference type="InterPro" id="IPR004273">
    <property type="entry name" value="Dynein_heavy_D6_P-loop"/>
</dbReference>
<keyword evidence="9" id="KW-0505">Motor protein</keyword>
<keyword evidence="22" id="KW-1185">Reference proteome</keyword>
<dbReference type="Gene3D" id="1.10.472.130">
    <property type="match status" value="1"/>
</dbReference>
<dbReference type="Pfam" id="PF12777">
    <property type="entry name" value="MT"/>
    <property type="match status" value="1"/>
</dbReference>
<evidence type="ECO:0000256" key="1">
    <source>
        <dbReference type="ARBA" id="ARBA00004245"/>
    </source>
</evidence>
<dbReference type="InterPro" id="IPR026983">
    <property type="entry name" value="DHC"/>
</dbReference>
<evidence type="ECO:0000313" key="23">
    <source>
        <dbReference type="RefSeq" id="XP_026487662.2"/>
    </source>
</evidence>
<feature type="domain" description="Dynein heavy chain AAA module D4" evidence="16">
    <location>
        <begin position="2221"/>
        <end position="2479"/>
    </location>
</feature>
<feature type="domain" description="Dynein heavy chain coiled coil stalk" evidence="15">
    <location>
        <begin position="2495"/>
        <end position="2841"/>
    </location>
</feature>
<evidence type="ECO:0000256" key="3">
    <source>
        <dbReference type="ARBA" id="ARBA00022490"/>
    </source>
</evidence>